<proteinExistence type="predicted"/>
<evidence type="ECO:0008006" key="4">
    <source>
        <dbReference type="Google" id="ProtNLM"/>
    </source>
</evidence>
<dbReference type="Proteomes" id="UP000002350">
    <property type="component" value="Chromosome"/>
</dbReference>
<dbReference type="eggNOG" id="COG3631">
    <property type="taxonomic scope" value="Bacteria"/>
</dbReference>
<dbReference type="EMBL" id="AP011177">
    <property type="protein sequence ID" value="BAJ03236.1"/>
    <property type="molecule type" value="Genomic_DNA"/>
</dbReference>
<dbReference type="AlphaFoldDB" id="D4ZB41"/>
<name>D4ZB41_SHEVD</name>
<gene>
    <name evidence="2" type="ordered locus">SVI_3265</name>
</gene>
<evidence type="ECO:0000256" key="1">
    <source>
        <dbReference type="SAM" id="SignalP"/>
    </source>
</evidence>
<sequence length="153" mass="17475">MSLIYKIGIAVVLMLLSRPGFASQCDSDSQLAQVQSYFNAIDKIFRSGSTVEDIDNFLSLTHEKVQYVHTEYSANFNKKTWREAFLRQLNKGSYQNKEDNQARILNSIIGKNHAAIEYSYGMIQKDGSWKSGTAYFALFGFTDGKISLIKEYW</sequence>
<reference evidence="3" key="1">
    <citation type="journal article" date="2010" name="Mol. Biosyst.">
        <title>Complete genome sequence and comparative analysis of Shewanella violacea, a psychrophilic and piezophilic bacterium from deep sea floor sediments.</title>
        <authorList>
            <person name="Aono E."/>
            <person name="Baba T."/>
            <person name="Ara T."/>
            <person name="Nishi T."/>
            <person name="Nakamichi T."/>
            <person name="Inamoto E."/>
            <person name="Toyonaga H."/>
            <person name="Hasegawa M."/>
            <person name="Takai Y."/>
            <person name="Okumura Y."/>
            <person name="Baba M."/>
            <person name="Tomita M."/>
            <person name="Kato C."/>
            <person name="Oshima T."/>
            <person name="Nakasone K."/>
            <person name="Mori H."/>
        </authorList>
    </citation>
    <scope>NUCLEOTIDE SEQUENCE [LARGE SCALE GENOMIC DNA]</scope>
    <source>
        <strain evidence="3">JCM 10179 / CIP 106290 / LMG 19151 / DSS12</strain>
    </source>
</reference>
<organism evidence="2 3">
    <name type="scientific">Shewanella violacea (strain JCM 10179 / CIP 106290 / LMG 19151 / DSS12)</name>
    <dbReference type="NCBI Taxonomy" id="637905"/>
    <lineage>
        <taxon>Bacteria</taxon>
        <taxon>Pseudomonadati</taxon>
        <taxon>Pseudomonadota</taxon>
        <taxon>Gammaproteobacteria</taxon>
        <taxon>Alteromonadales</taxon>
        <taxon>Shewanellaceae</taxon>
        <taxon>Shewanella</taxon>
    </lineage>
</organism>
<accession>D4ZB41</accession>
<dbReference type="SUPFAM" id="SSF54427">
    <property type="entry name" value="NTF2-like"/>
    <property type="match status" value="1"/>
</dbReference>
<evidence type="ECO:0000313" key="2">
    <source>
        <dbReference type="EMBL" id="BAJ03236.1"/>
    </source>
</evidence>
<evidence type="ECO:0000313" key="3">
    <source>
        <dbReference type="Proteomes" id="UP000002350"/>
    </source>
</evidence>
<keyword evidence="1" id="KW-0732">Signal</keyword>
<keyword evidence="3" id="KW-1185">Reference proteome</keyword>
<dbReference type="RefSeq" id="WP_013052532.1">
    <property type="nucleotide sequence ID" value="NC_014012.1"/>
</dbReference>
<feature type="signal peptide" evidence="1">
    <location>
        <begin position="1"/>
        <end position="22"/>
    </location>
</feature>
<dbReference type="InterPro" id="IPR032710">
    <property type="entry name" value="NTF2-like_dom_sf"/>
</dbReference>
<protein>
    <recommendedName>
        <fullName evidence="4">SnoaL-like domain-containing protein</fullName>
    </recommendedName>
</protein>
<dbReference type="Gene3D" id="3.10.450.50">
    <property type="match status" value="1"/>
</dbReference>
<dbReference type="KEGG" id="svo:SVI_3265"/>
<feature type="chain" id="PRO_5003068063" description="SnoaL-like domain-containing protein" evidence="1">
    <location>
        <begin position="23"/>
        <end position="153"/>
    </location>
</feature>
<dbReference type="HOGENOM" id="CLU_1712038_0_0_6"/>